<dbReference type="InterPro" id="IPR007657">
    <property type="entry name" value="Glycosyltransferase_61"/>
</dbReference>
<comment type="caution">
    <text evidence="5">The sequence shown here is derived from an EMBL/GenBank/DDBJ whole genome shotgun (WGS) entry which is preliminary data.</text>
</comment>
<keyword evidence="6" id="KW-1185">Reference proteome</keyword>
<proteinExistence type="predicted"/>
<evidence type="ECO:0000313" key="6">
    <source>
        <dbReference type="Proteomes" id="UP001597049"/>
    </source>
</evidence>
<name>A0ABW3GS33_9FLAO</name>
<feature type="domain" description="Glycosyltransferase 61 catalytic" evidence="4">
    <location>
        <begin position="107"/>
        <end position="294"/>
    </location>
</feature>
<evidence type="ECO:0000256" key="2">
    <source>
        <dbReference type="ARBA" id="ARBA00022679"/>
    </source>
</evidence>
<evidence type="ECO:0000256" key="1">
    <source>
        <dbReference type="ARBA" id="ARBA00022676"/>
    </source>
</evidence>
<keyword evidence="2" id="KW-0808">Transferase</keyword>
<dbReference type="RefSeq" id="WP_379658642.1">
    <property type="nucleotide sequence ID" value="NZ_JBHTIV010000022.1"/>
</dbReference>
<gene>
    <name evidence="5" type="ORF">ACFQ0R_12090</name>
</gene>
<dbReference type="PANTHER" id="PTHR20961">
    <property type="entry name" value="GLYCOSYLTRANSFERASE"/>
    <property type="match status" value="1"/>
</dbReference>
<dbReference type="EMBL" id="JBHTIV010000022">
    <property type="protein sequence ID" value="MFD0933340.1"/>
    <property type="molecule type" value="Genomic_DNA"/>
</dbReference>
<sequence>MNLKTTNYGFYDHVTDNQEVSFKKLNNIGYAIIRNATVVLGSEFVFKDHIAYKQDYDFSYQIKDVNYANFRGSITNNNTHLFTKKSEPKNLHLQRAIFLSGSYDYNWYHWLIEILPKLEVLKFNDFDFSKTKILISEKNYNSANHLDALRFHTTRDKLVVLNPKTSYKIDEVIHIDSPSINLPNKKFDNKLFELGSGNFQSEILKSYRNRFFSELEINSKNTILKKRVYLSRSQKNRKYNQKQIIKLVENFNFEIVDPSELTLKEQIQLFFNAEIIIGPAGAAWANLIFCKPDTIGMIFRPHNNGENSSFPNLAKVSGVKLYELKYINPEKDWISYMLSDKEAYIDVNLLDKAIRNFIS</sequence>
<evidence type="ECO:0000259" key="4">
    <source>
        <dbReference type="Pfam" id="PF04577"/>
    </source>
</evidence>
<organism evidence="5 6">
    <name type="scientific">Psychroflexus salinarum</name>
    <dbReference type="NCBI Taxonomy" id="546024"/>
    <lineage>
        <taxon>Bacteria</taxon>
        <taxon>Pseudomonadati</taxon>
        <taxon>Bacteroidota</taxon>
        <taxon>Flavobacteriia</taxon>
        <taxon>Flavobacteriales</taxon>
        <taxon>Flavobacteriaceae</taxon>
        <taxon>Psychroflexus</taxon>
    </lineage>
</organism>
<dbReference type="InterPro" id="IPR049625">
    <property type="entry name" value="Glyco_transf_61_cat"/>
</dbReference>
<dbReference type="Pfam" id="PF04577">
    <property type="entry name" value="Glyco_transf_61"/>
    <property type="match status" value="1"/>
</dbReference>
<accession>A0ABW3GS33</accession>
<reference evidence="6" key="1">
    <citation type="journal article" date="2019" name="Int. J. Syst. Evol. Microbiol.">
        <title>The Global Catalogue of Microorganisms (GCM) 10K type strain sequencing project: providing services to taxonomists for standard genome sequencing and annotation.</title>
        <authorList>
            <consortium name="The Broad Institute Genomics Platform"/>
            <consortium name="The Broad Institute Genome Sequencing Center for Infectious Disease"/>
            <person name="Wu L."/>
            <person name="Ma J."/>
        </authorList>
    </citation>
    <scope>NUCLEOTIDE SEQUENCE [LARGE SCALE GENOMIC DNA]</scope>
    <source>
        <strain evidence="6">CCUG 56752</strain>
    </source>
</reference>
<keyword evidence="1" id="KW-0328">Glycosyltransferase</keyword>
<evidence type="ECO:0000313" key="5">
    <source>
        <dbReference type="EMBL" id="MFD0933340.1"/>
    </source>
</evidence>
<evidence type="ECO:0000256" key="3">
    <source>
        <dbReference type="ARBA" id="ARBA00023180"/>
    </source>
</evidence>
<keyword evidence="3" id="KW-0325">Glycoprotein</keyword>
<protein>
    <submittedName>
        <fullName evidence="5">Glycosyltransferase family 61 protein</fullName>
    </submittedName>
</protein>
<dbReference type="Proteomes" id="UP001597049">
    <property type="component" value="Unassembled WGS sequence"/>
</dbReference>